<feature type="compositionally biased region" description="Basic and acidic residues" evidence="1">
    <location>
        <begin position="290"/>
        <end position="299"/>
    </location>
</feature>
<dbReference type="PANTHER" id="PTHR38406:SF1">
    <property type="entry name" value="TRANSCRIPTIONAL REPRESSOR OPI1"/>
    <property type="match status" value="1"/>
</dbReference>
<evidence type="ECO:0000256" key="1">
    <source>
        <dbReference type="SAM" id="MobiDB-lite"/>
    </source>
</evidence>
<dbReference type="GO" id="GO:0005634">
    <property type="term" value="C:nucleus"/>
    <property type="evidence" value="ECO:0007669"/>
    <property type="project" value="TreeGrafter"/>
</dbReference>
<proteinExistence type="predicted"/>
<name>A0A9P4QAL7_9PEZI</name>
<gene>
    <name evidence="2" type="ORF">K431DRAFT_285184</name>
</gene>
<dbReference type="PANTHER" id="PTHR38406">
    <property type="entry name" value="TRANSCRIPTIONAL REPRESSOR OPI1"/>
    <property type="match status" value="1"/>
</dbReference>
<feature type="compositionally biased region" description="Polar residues" evidence="1">
    <location>
        <begin position="410"/>
        <end position="420"/>
    </location>
</feature>
<comment type="caution">
    <text evidence="2">The sequence shown here is derived from an EMBL/GenBank/DDBJ whole genome shotgun (WGS) entry which is preliminary data.</text>
</comment>
<organism evidence="2 3">
    <name type="scientific">Polychaeton citri CBS 116435</name>
    <dbReference type="NCBI Taxonomy" id="1314669"/>
    <lineage>
        <taxon>Eukaryota</taxon>
        <taxon>Fungi</taxon>
        <taxon>Dikarya</taxon>
        <taxon>Ascomycota</taxon>
        <taxon>Pezizomycotina</taxon>
        <taxon>Dothideomycetes</taxon>
        <taxon>Dothideomycetidae</taxon>
        <taxon>Capnodiales</taxon>
        <taxon>Capnodiaceae</taxon>
        <taxon>Polychaeton</taxon>
    </lineage>
</organism>
<feature type="region of interest" description="Disordered" evidence="1">
    <location>
        <begin position="542"/>
        <end position="591"/>
    </location>
</feature>
<evidence type="ECO:0000313" key="2">
    <source>
        <dbReference type="EMBL" id="KAF2721147.1"/>
    </source>
</evidence>
<reference evidence="2" key="1">
    <citation type="journal article" date="2020" name="Stud. Mycol.">
        <title>101 Dothideomycetes genomes: a test case for predicting lifestyles and emergence of pathogens.</title>
        <authorList>
            <person name="Haridas S."/>
            <person name="Albert R."/>
            <person name="Binder M."/>
            <person name="Bloem J."/>
            <person name="Labutti K."/>
            <person name="Salamov A."/>
            <person name="Andreopoulos B."/>
            <person name="Baker S."/>
            <person name="Barry K."/>
            <person name="Bills G."/>
            <person name="Bluhm B."/>
            <person name="Cannon C."/>
            <person name="Castanera R."/>
            <person name="Culley D."/>
            <person name="Daum C."/>
            <person name="Ezra D."/>
            <person name="Gonzalez J."/>
            <person name="Henrissat B."/>
            <person name="Kuo A."/>
            <person name="Liang C."/>
            <person name="Lipzen A."/>
            <person name="Lutzoni F."/>
            <person name="Magnuson J."/>
            <person name="Mondo S."/>
            <person name="Nolan M."/>
            <person name="Ohm R."/>
            <person name="Pangilinan J."/>
            <person name="Park H.-J."/>
            <person name="Ramirez L."/>
            <person name="Alfaro M."/>
            <person name="Sun H."/>
            <person name="Tritt A."/>
            <person name="Yoshinaga Y."/>
            <person name="Zwiers L.-H."/>
            <person name="Turgeon B."/>
            <person name="Goodwin S."/>
            <person name="Spatafora J."/>
            <person name="Crous P."/>
            <person name="Grigoriev I."/>
        </authorList>
    </citation>
    <scope>NUCLEOTIDE SEQUENCE</scope>
    <source>
        <strain evidence="2">CBS 116435</strain>
    </source>
</reference>
<evidence type="ECO:0000313" key="3">
    <source>
        <dbReference type="Proteomes" id="UP000799441"/>
    </source>
</evidence>
<feature type="compositionally biased region" description="Basic and acidic residues" evidence="1">
    <location>
        <begin position="549"/>
        <end position="563"/>
    </location>
</feature>
<dbReference type="GO" id="GO:0005783">
    <property type="term" value="C:endoplasmic reticulum"/>
    <property type="evidence" value="ECO:0007669"/>
    <property type="project" value="TreeGrafter"/>
</dbReference>
<dbReference type="GO" id="GO:0003714">
    <property type="term" value="F:transcription corepressor activity"/>
    <property type="evidence" value="ECO:0007669"/>
    <property type="project" value="InterPro"/>
</dbReference>
<feature type="region of interest" description="Disordered" evidence="1">
    <location>
        <begin position="142"/>
        <end position="177"/>
    </location>
</feature>
<feature type="region of interest" description="Disordered" evidence="1">
    <location>
        <begin position="399"/>
        <end position="433"/>
    </location>
</feature>
<protein>
    <submittedName>
        <fullName evidence="2">Opi1-domain-containing protein</fullName>
    </submittedName>
</protein>
<feature type="compositionally biased region" description="Basic and acidic residues" evidence="1">
    <location>
        <begin position="572"/>
        <end position="591"/>
    </location>
</feature>
<dbReference type="Proteomes" id="UP000799441">
    <property type="component" value="Unassembled WGS sequence"/>
</dbReference>
<dbReference type="InterPro" id="IPR013927">
    <property type="entry name" value="TF_Opi1_Ccg-8"/>
</dbReference>
<feature type="region of interest" description="Disordered" evidence="1">
    <location>
        <begin position="248"/>
        <end position="339"/>
    </location>
</feature>
<sequence length="591" mass="64981">MEPLQKERPPSYYVSTNPHHLQLPSVPKGDVGFQIHQTEITLPDLRTVLSPDFNQTSPLQHGLPAPIGSPLSTRSLPRLDAAAYQNGAFGAAYNGFDTAIKSPSDTGSAMSLDESNARSSSVSIDDPDVRIAAEALSGLGNPDFIHSPTRQATNHMPSHASPTINARAAPTSNISPQQDPEPLFELLAQAHPWVHGTINGSLSAYATTKNYSPRFVQYGARLVERGITIPVASVGRMTGVEDGLRRYLGGNAHPSHDLEMGSAGSKKRRRLTDEDLDDHTMGGLITPRASRSDSQDSRVEPLPAYGSSKPPSYREASSPPATERFRQYDQPSDDQRSWSSHMAGQVLVVTSGLGVALSERSRQSLSFCLTLLAHSAQHVTNVMEALKLVLEEYDHGREAWQPATERDSKTPTAAVTQENADATGRPKTPEQNDAARRLAQVIKRHSDDIWSTLRNVVSSISNQAGGALPENARQFVRTQLLSLPQRWRVVSHHENNGGISSETSRGAHRMVEFAKEGLDMMSQVTQIIKATLDSAESWLEMAGRRRRGQHGERRRQSGEKDLEMGETEQDREEQLNRGRRSYEPSQLNEKR</sequence>
<dbReference type="GO" id="GO:0030968">
    <property type="term" value="P:endoplasmic reticulum unfolded protein response"/>
    <property type="evidence" value="ECO:0007669"/>
    <property type="project" value="TreeGrafter"/>
</dbReference>
<dbReference type="OrthoDB" id="2441642at2759"/>
<dbReference type="GO" id="GO:0006357">
    <property type="term" value="P:regulation of transcription by RNA polymerase II"/>
    <property type="evidence" value="ECO:0007669"/>
    <property type="project" value="TreeGrafter"/>
</dbReference>
<feature type="compositionally biased region" description="Polar residues" evidence="1">
    <location>
        <begin position="148"/>
        <end position="177"/>
    </location>
</feature>
<keyword evidence="3" id="KW-1185">Reference proteome</keyword>
<dbReference type="EMBL" id="MU003793">
    <property type="protein sequence ID" value="KAF2721147.1"/>
    <property type="molecule type" value="Genomic_DNA"/>
</dbReference>
<feature type="region of interest" description="Disordered" evidence="1">
    <location>
        <begin position="104"/>
        <end position="123"/>
    </location>
</feature>
<feature type="compositionally biased region" description="Basic and acidic residues" evidence="1">
    <location>
        <begin position="399"/>
        <end position="409"/>
    </location>
</feature>
<dbReference type="GO" id="GO:0008654">
    <property type="term" value="P:phospholipid biosynthetic process"/>
    <property type="evidence" value="ECO:0007669"/>
    <property type="project" value="TreeGrafter"/>
</dbReference>
<dbReference type="Pfam" id="PF08618">
    <property type="entry name" value="Opi1"/>
    <property type="match status" value="1"/>
</dbReference>
<dbReference type="AlphaFoldDB" id="A0A9P4QAL7"/>
<accession>A0A9P4QAL7</accession>